<keyword evidence="7" id="KW-1185">Reference proteome</keyword>
<dbReference type="InterPro" id="IPR036770">
    <property type="entry name" value="Ankyrin_rpt-contain_sf"/>
</dbReference>
<dbReference type="PROSITE" id="PS50088">
    <property type="entry name" value="ANK_REPEAT"/>
    <property type="match status" value="1"/>
</dbReference>
<evidence type="ECO:0000256" key="4">
    <source>
        <dbReference type="SAM" id="MobiDB-lite"/>
    </source>
</evidence>
<comment type="caution">
    <text evidence="6">The sequence shown here is derived from an EMBL/GenBank/DDBJ whole genome shotgun (WGS) entry which is preliminary data.</text>
</comment>
<evidence type="ECO:0000256" key="3">
    <source>
        <dbReference type="PROSITE-ProRule" id="PRU00708"/>
    </source>
</evidence>
<protein>
    <submittedName>
        <fullName evidence="6">MRL1 protein</fullName>
    </submittedName>
</protein>
<dbReference type="InterPro" id="IPR011990">
    <property type="entry name" value="TPR-like_helical_dom_sf"/>
</dbReference>
<dbReference type="SUPFAM" id="SSF48403">
    <property type="entry name" value="Ankyrin repeat"/>
    <property type="match status" value="1"/>
</dbReference>
<dbReference type="Pfam" id="PF00023">
    <property type="entry name" value="Ank"/>
    <property type="match status" value="1"/>
</dbReference>
<feature type="compositionally biased region" description="Basic and acidic residues" evidence="4">
    <location>
        <begin position="1190"/>
        <end position="1201"/>
    </location>
</feature>
<feature type="region of interest" description="Disordered" evidence="4">
    <location>
        <begin position="315"/>
        <end position="338"/>
    </location>
</feature>
<keyword evidence="1" id="KW-0677">Repeat</keyword>
<dbReference type="Proteomes" id="UP000601435">
    <property type="component" value="Unassembled WGS sequence"/>
</dbReference>
<dbReference type="PANTHER" id="PTHR47447:SF17">
    <property type="entry name" value="OS12G0638900 PROTEIN"/>
    <property type="match status" value="1"/>
</dbReference>
<gene>
    <name evidence="6" type="primary">MRL1</name>
    <name evidence="6" type="ORF">SNEC2469_LOCUS20435</name>
</gene>
<dbReference type="InterPro" id="IPR000014">
    <property type="entry name" value="PAS"/>
</dbReference>
<dbReference type="PANTHER" id="PTHR47447">
    <property type="entry name" value="OS03G0856100 PROTEIN"/>
    <property type="match status" value="1"/>
</dbReference>
<feature type="repeat" description="ANK" evidence="2">
    <location>
        <begin position="1397"/>
        <end position="1429"/>
    </location>
</feature>
<evidence type="ECO:0000256" key="1">
    <source>
        <dbReference type="ARBA" id="ARBA00022737"/>
    </source>
</evidence>
<proteinExistence type="predicted"/>
<dbReference type="Pfam" id="PF13426">
    <property type="entry name" value="PAS_9"/>
    <property type="match status" value="1"/>
</dbReference>
<dbReference type="Pfam" id="PF13812">
    <property type="entry name" value="PPR_3"/>
    <property type="match status" value="1"/>
</dbReference>
<reference evidence="6" key="1">
    <citation type="submission" date="2021-02" db="EMBL/GenBank/DDBJ databases">
        <authorList>
            <person name="Dougan E. K."/>
            <person name="Rhodes N."/>
            <person name="Thang M."/>
            <person name="Chan C."/>
        </authorList>
    </citation>
    <scope>NUCLEOTIDE SEQUENCE</scope>
</reference>
<dbReference type="Gene3D" id="3.30.450.20">
    <property type="entry name" value="PAS domain"/>
    <property type="match status" value="1"/>
</dbReference>
<dbReference type="InterPro" id="IPR002885">
    <property type="entry name" value="PPR_rpt"/>
</dbReference>
<organism evidence="6 7">
    <name type="scientific">Symbiodinium necroappetens</name>
    <dbReference type="NCBI Taxonomy" id="1628268"/>
    <lineage>
        <taxon>Eukaryota</taxon>
        <taxon>Sar</taxon>
        <taxon>Alveolata</taxon>
        <taxon>Dinophyceae</taxon>
        <taxon>Suessiales</taxon>
        <taxon>Symbiodiniaceae</taxon>
        <taxon>Symbiodinium</taxon>
    </lineage>
</organism>
<evidence type="ECO:0000256" key="2">
    <source>
        <dbReference type="PROSITE-ProRule" id="PRU00023"/>
    </source>
</evidence>
<dbReference type="SUPFAM" id="SSF55785">
    <property type="entry name" value="PYP-like sensor domain (PAS domain)"/>
    <property type="match status" value="1"/>
</dbReference>
<dbReference type="EMBL" id="CAJNJA010035585">
    <property type="protein sequence ID" value="CAE7708623.1"/>
    <property type="molecule type" value="Genomic_DNA"/>
</dbReference>
<evidence type="ECO:0000313" key="7">
    <source>
        <dbReference type="Proteomes" id="UP000601435"/>
    </source>
</evidence>
<accession>A0A812WXY0</accession>
<keyword evidence="2" id="KW-0040">ANK repeat</keyword>
<dbReference type="OrthoDB" id="447251at2759"/>
<dbReference type="InterPro" id="IPR035965">
    <property type="entry name" value="PAS-like_dom_sf"/>
</dbReference>
<feature type="domain" description="PAS" evidence="5">
    <location>
        <begin position="460"/>
        <end position="494"/>
    </location>
</feature>
<dbReference type="Gene3D" id="1.25.40.20">
    <property type="entry name" value="Ankyrin repeat-containing domain"/>
    <property type="match status" value="1"/>
</dbReference>
<dbReference type="InterPro" id="IPR002110">
    <property type="entry name" value="Ankyrin_rpt"/>
</dbReference>
<dbReference type="PROSITE" id="PS51375">
    <property type="entry name" value="PPR"/>
    <property type="match status" value="1"/>
</dbReference>
<dbReference type="PROSITE" id="PS50112">
    <property type="entry name" value="PAS"/>
    <property type="match status" value="1"/>
</dbReference>
<evidence type="ECO:0000259" key="5">
    <source>
        <dbReference type="PROSITE" id="PS50112"/>
    </source>
</evidence>
<name>A0A812WXY0_9DINO</name>
<feature type="region of interest" description="Disordered" evidence="4">
    <location>
        <begin position="1189"/>
        <end position="1212"/>
    </location>
</feature>
<evidence type="ECO:0000313" key="6">
    <source>
        <dbReference type="EMBL" id="CAE7708623.1"/>
    </source>
</evidence>
<feature type="region of interest" description="Disordered" evidence="4">
    <location>
        <begin position="382"/>
        <end position="409"/>
    </location>
</feature>
<feature type="repeat" description="PPR" evidence="3">
    <location>
        <begin position="914"/>
        <end position="948"/>
    </location>
</feature>
<dbReference type="Gene3D" id="1.25.40.10">
    <property type="entry name" value="Tetratricopeptide repeat domain"/>
    <property type="match status" value="3"/>
</dbReference>
<sequence length="1484" mass="162304">MQGASGALLPALGDALWTVAAVAAPRDLQRLAHVSPAVNVLLSPVAERTARISELTRSLNCLPVQFGFPLASLGQKWLEEALARFSTLKLLRWREKAGELAGWVPTEEDRWPALSREALLCAMAAVRAAKPENRLLFAAVLRLQPLAEAEGERLERTEIWTAPLAFEWADGPAADPLQMALQLGFLEGEARLNLEMISGGWSDWSECWSTQAGTLEAAVTVVAMLPNESHLLLESTGNGSMMAVGPTPDAQSLRRLLESGMPAVVSLGMLRWGNDCPAWRPRELRRIERRQTAIAPSALSSQSRHAMMDCIPEDSLAAGSCPREPPAPSDGDASSEFSSAASLSRQCTEFSDAAALELMSRQFTDFATRQGDFWVRKCTEPVVSQRPKTQDPRQGQFGRQSSCPTPSRPQMAFDGFEGLGLANFDQTINEESQGEKQEDDKDDLISKAICAAVAECDFSVAIADPTGLDFELIAVSEEFHRLTGYSAEESVGENCRFLNSGCPNDAGAALRLACETGAPFTSILVNRRKSGEFFLNLLSMRGLVLATDSATGEDIWILVSVQRDVSLLPAVDLPSNDAFMLKVANRITRRLYKYATELGIASIIHSRGRVTNGDSNGGAKLAGMHMLAEVTWKLGEQMGSKTDTAQTMIQILKATWPEALGQVSEIQAAKLRVRVINYNSVVKAFASDALWRQALSLAVQLLQKSIGWSVITCNTAGNSCGRAQQWRFALLALSALVNHSLQQSISSCNTALQVQSLGMKWQQAVSTLESVLQGAMVAEPQTLNTVIRACSTWDDAWEAVLSLLRKRVSLLPEHYPDVFTYTNCLACLRGETWVHSTSLLQNMRAASVRGNLVCQGAVVTSMERGGQWQRALQLIEKANLIVFNAAISACAKAAEWQRSLDLLVELNARRLQKDVITCNAAVAACVRGRQWQLALRLLQAVWQKGLRANAVSYTLAVGACSGGSHWEQALVQLAVGQAAADDVVMRMAGIDANSRGEEWQKAFCLQDTLGASMLSYGATISSCEGGGRWEPAMDLLTQLRGAAVQLNTVICNTAISTCEKAQEWQRAVLLLEHIQCSRRMQPDLITYNAALAALAAVSRKGPGAAALAAVLLEQIETHGFQCNLITWNAAITACGDQWEAALDFLSRLERSWCLANAITFAETVRQGPLDALKFLPADFLYLRGAPLESEEPKDGDGELVEHQPGPNVSGNSSPHWPTVLAGSSFAALTLLLLCRHMRRSVHRSCALCAQDLGVIMRACPQHWLSVIRSIGGCPCRSIAMPFSDFAKVRNVRPEVSLDGDGLTFDEEELTAALGKLEKLDTFDLATPTSTECPEDFLPEDEAEEEVPEVQPISSASTIRRFRLREHRREMVREYLAKHGFQDANQPKSTHSSFFRTETIYPIHHAAKLGHYLMVRELLRYGVDRDVTTSRGRTAYDLAAEADKLDSHRMVLDLLSGVWNSTTLRELRERLDSKVAHILSPRSKP</sequence>